<accession>A0ABX0IWS0</accession>
<proteinExistence type="inferred from homology"/>
<dbReference type="SUPFAM" id="SSF49785">
    <property type="entry name" value="Galactose-binding domain-like"/>
    <property type="match status" value="1"/>
</dbReference>
<dbReference type="InterPro" id="IPR008979">
    <property type="entry name" value="Galactose-bd-like_sf"/>
</dbReference>
<dbReference type="PANTHER" id="PTHR10963:SF55">
    <property type="entry name" value="GLYCOSIDE HYDROLASE FAMILY 16 PROTEIN"/>
    <property type="match status" value="1"/>
</dbReference>
<protein>
    <submittedName>
        <fullName evidence="5">Family 16 glycosylhydrolase</fullName>
    </submittedName>
</protein>
<evidence type="ECO:0000259" key="4">
    <source>
        <dbReference type="PROSITE" id="PS51762"/>
    </source>
</evidence>
<dbReference type="CDD" id="cd08023">
    <property type="entry name" value="GH16_laminarinase_like"/>
    <property type="match status" value="1"/>
</dbReference>
<dbReference type="Gene3D" id="2.60.120.200">
    <property type="match status" value="1"/>
</dbReference>
<dbReference type="NCBIfam" id="TIGR04183">
    <property type="entry name" value="Por_Secre_tail"/>
    <property type="match status" value="1"/>
</dbReference>
<dbReference type="PROSITE" id="PS51762">
    <property type="entry name" value="GH16_2"/>
    <property type="match status" value="1"/>
</dbReference>
<reference evidence="5 6" key="2">
    <citation type="submission" date="2019-05" db="EMBL/GenBank/DDBJ databases">
        <authorList>
            <person name="Lianzixin W."/>
        </authorList>
    </citation>
    <scope>NUCLEOTIDE SEQUENCE [LARGE SCALE GENOMIC DNA]</scope>
    <source>
        <strain evidence="5 6">EC11</strain>
    </source>
</reference>
<keyword evidence="3" id="KW-0472">Membrane</keyword>
<comment type="caution">
    <text evidence="5">The sequence shown here is derived from an EMBL/GenBank/DDBJ whole genome shotgun (WGS) entry which is preliminary data.</text>
</comment>
<evidence type="ECO:0000313" key="6">
    <source>
        <dbReference type="Proteomes" id="UP000817854"/>
    </source>
</evidence>
<dbReference type="Proteomes" id="UP000817854">
    <property type="component" value="Unassembled WGS sequence"/>
</dbReference>
<keyword evidence="3" id="KW-0812">Transmembrane</keyword>
<dbReference type="Gene3D" id="2.80.10.50">
    <property type="match status" value="1"/>
</dbReference>
<dbReference type="InterPro" id="IPR050546">
    <property type="entry name" value="Glycosyl_Hydrlase_16"/>
</dbReference>
<keyword evidence="6" id="KW-1185">Reference proteome</keyword>
<dbReference type="SUPFAM" id="SSF49899">
    <property type="entry name" value="Concanavalin A-like lectins/glucanases"/>
    <property type="match status" value="1"/>
</dbReference>
<evidence type="ECO:0000256" key="1">
    <source>
        <dbReference type="ARBA" id="ARBA00006865"/>
    </source>
</evidence>
<evidence type="ECO:0000256" key="3">
    <source>
        <dbReference type="SAM" id="Phobius"/>
    </source>
</evidence>
<gene>
    <name evidence="5" type="ORF">FIA58_019675</name>
</gene>
<dbReference type="EMBL" id="VEVQ02000019">
    <property type="protein sequence ID" value="NHN27903.1"/>
    <property type="molecule type" value="Genomic_DNA"/>
</dbReference>
<dbReference type="InterPro" id="IPR013320">
    <property type="entry name" value="ConA-like_dom_sf"/>
</dbReference>
<dbReference type="Pfam" id="PF00722">
    <property type="entry name" value="Glyco_hydro_16"/>
    <property type="match status" value="1"/>
</dbReference>
<dbReference type="RefSeq" id="WP_140964407.1">
    <property type="nucleotide sequence ID" value="NZ_VEVQ02000019.1"/>
</dbReference>
<dbReference type="InterPro" id="IPR000757">
    <property type="entry name" value="Beta-glucanase-like"/>
</dbReference>
<name>A0ABX0IWS0_9FLAO</name>
<sequence>MKTNEFCYAIQFRKQQVKSNSILQKNSFWSLFFLLIGLNTFSQIGPVIWEDNFNTFNAQQWTKDIGDGCNIGLCGWGNQELQSYESNNVYVADIPGEAGNKALVLEAKRENSGSRVFTSGKVNSDKKVAIHYGMVEVRVRVPNLSQGLWPAAWMLGTANLAWPTKGEIDMMEMGFSQAARNTQLEPNSTVNTYVGANTFFPTPGGGVGNIAYDVNYNKPYVAATPLNDRFVKYRIYWEPTQIRFTVVDGATEYDLYENPFPIDANDSNTTPFTKPFYMLFNLAVGGTLTGITSNNGINAPLPGKMYVDYVRVYKWNGHGSVTLSDGTIAAETGTFGVFTDTTPTTKKLAFGTDAEFYIFGETLVENTGIPPYEGANVLSFTNDKTKGWFGAGIISLFGKNMSNYPQNGSLKFKIKIPADVSFLIGVNDNFTNSAEVKFPAGQTKYGLVRNGEWGQVTIPISDLGGLVAFQDMSYLFRIGSDGTIPANNFQFAIDDIVWVDGNTTVCQPTAVTPYYNINGQSWVSNTTVSLQSGNSVTFGPQPTTGGTWSWTGPNNFTANTREITLSNVQISNSGNYIATFTNTCGTASTVTFAVTVAPVTNTFTPDPNKTYYIANPFHNKRIGANGSEDPFSTAINTTGPTVEWKFTAAPNNSYYIDCVGGQGNPRLRSDNSDFTDMQPSSYAGTWERWQITTAGNGKFYLTTLESNLRRLQMNSVGTLKQVDTNSQDTWEQFTFTEVSQTPPPPPVGSCTRVAANGDFNAVITNDATGSYVTFVPNKTGVGSSTLILYYNTSVNTTYPGYLAQANVPFKVNASAGQTIYFYYTYSLPTGGENNTANDKMNFILGSCTSNNARIAENEIESKNVMEDMFKIYPNPIKEEAIIEIEGVNSFDTVLIMNNAGQILEKRSFNDATKVVINTSNLSPGIYFVQLEGKKGVRNTKIVKQ</sequence>
<dbReference type="Gene3D" id="2.60.40.10">
    <property type="entry name" value="Immunoglobulins"/>
    <property type="match status" value="1"/>
</dbReference>
<evidence type="ECO:0000256" key="2">
    <source>
        <dbReference type="ARBA" id="ARBA00022729"/>
    </source>
</evidence>
<reference evidence="6" key="1">
    <citation type="submission" date="2019-05" db="EMBL/GenBank/DDBJ databases">
        <title>Flavobacterium profundi sp. nov., isolated from a deep-sea seamount.</title>
        <authorList>
            <person name="Zhang D.-C."/>
        </authorList>
    </citation>
    <scope>NUCLEOTIDE SEQUENCE [LARGE SCALE GENOMIC DNA]</scope>
    <source>
        <strain evidence="6">EC11</strain>
    </source>
</reference>
<comment type="similarity">
    <text evidence="1">Belongs to the glycosyl hydrolase 16 family.</text>
</comment>
<dbReference type="Pfam" id="PF18962">
    <property type="entry name" value="Por_Secre_tail"/>
    <property type="match status" value="1"/>
</dbReference>
<dbReference type="InterPro" id="IPR026444">
    <property type="entry name" value="Secre_tail"/>
</dbReference>
<evidence type="ECO:0000313" key="5">
    <source>
        <dbReference type="EMBL" id="NHN27903.1"/>
    </source>
</evidence>
<dbReference type="Gene3D" id="2.60.120.430">
    <property type="entry name" value="Galactose-binding lectin"/>
    <property type="match status" value="1"/>
</dbReference>
<reference evidence="5 6" key="3">
    <citation type="submission" date="2020-02" db="EMBL/GenBank/DDBJ databases">
        <title>Flavobacterium profundi sp. nov., isolated from a deep-sea seamount.</title>
        <authorList>
            <person name="Zhang D.-C."/>
        </authorList>
    </citation>
    <scope>NUCLEOTIDE SEQUENCE [LARGE SCALE GENOMIC DNA]</scope>
    <source>
        <strain evidence="5 6">EC11</strain>
    </source>
</reference>
<organism evidence="5 6">
    <name type="scientific">Flavobacterium jejuense</name>
    <dbReference type="NCBI Taxonomy" id="1544455"/>
    <lineage>
        <taxon>Bacteria</taxon>
        <taxon>Pseudomonadati</taxon>
        <taxon>Bacteroidota</taxon>
        <taxon>Flavobacteriia</taxon>
        <taxon>Flavobacteriales</taxon>
        <taxon>Flavobacteriaceae</taxon>
        <taxon>Flavobacterium</taxon>
    </lineage>
</organism>
<feature type="domain" description="GH16" evidence="4">
    <location>
        <begin position="47"/>
        <end position="318"/>
    </location>
</feature>
<keyword evidence="3" id="KW-1133">Transmembrane helix</keyword>
<dbReference type="InterPro" id="IPR013783">
    <property type="entry name" value="Ig-like_fold"/>
</dbReference>
<keyword evidence="2" id="KW-0732">Signal</keyword>
<feature type="transmembrane region" description="Helical" evidence="3">
    <location>
        <begin position="28"/>
        <end position="49"/>
    </location>
</feature>
<dbReference type="PANTHER" id="PTHR10963">
    <property type="entry name" value="GLYCOSYL HYDROLASE-RELATED"/>
    <property type="match status" value="1"/>
</dbReference>